<keyword evidence="1" id="KW-0472">Membrane</keyword>
<evidence type="ECO:0000256" key="1">
    <source>
        <dbReference type="SAM" id="Phobius"/>
    </source>
</evidence>
<keyword evidence="1" id="KW-1133">Transmembrane helix</keyword>
<dbReference type="AlphaFoldDB" id="A0A3M7PEK0"/>
<protein>
    <submittedName>
        <fullName evidence="2">Uncharacterized protein</fullName>
    </submittedName>
</protein>
<keyword evidence="1" id="KW-0812">Transmembrane</keyword>
<evidence type="ECO:0000313" key="3">
    <source>
        <dbReference type="Proteomes" id="UP000276133"/>
    </source>
</evidence>
<comment type="caution">
    <text evidence="2">The sequence shown here is derived from an EMBL/GenBank/DDBJ whole genome shotgun (WGS) entry which is preliminary data.</text>
</comment>
<dbReference type="EMBL" id="REGN01011354">
    <property type="protein sequence ID" value="RMZ97535.1"/>
    <property type="molecule type" value="Genomic_DNA"/>
</dbReference>
<dbReference type="Proteomes" id="UP000276133">
    <property type="component" value="Unassembled WGS sequence"/>
</dbReference>
<accession>A0A3M7PEK0</accession>
<sequence>MSIYSDKKRGFLKVHSLNDTSAYTTIFLIFILYKLLKTSYPIFFCNLQKIGRLIKLKQKRIFQAFFVLRTPYFKKTNALNLKHQFTNSQILKKHHLEKNYINPLTLISMISIIEIDRTTSDKPTRILKPMIVIGQMIFERVVDHIVDVDTEPCLRLRCVGKLYEATFIELKANLTPGSSSNPLSTNLSLNAAVLFISYSSIDLVTLRIANKSRAYKLCSPVDRRLAFSKAVKSESSSASDLVQIVFSSSTSLKA</sequence>
<gene>
    <name evidence="2" type="ORF">BpHYR1_036147</name>
</gene>
<keyword evidence="3" id="KW-1185">Reference proteome</keyword>
<evidence type="ECO:0000313" key="2">
    <source>
        <dbReference type="EMBL" id="RMZ97535.1"/>
    </source>
</evidence>
<feature type="transmembrane region" description="Helical" evidence="1">
    <location>
        <begin position="20"/>
        <end position="36"/>
    </location>
</feature>
<name>A0A3M7PEK0_BRAPC</name>
<proteinExistence type="predicted"/>
<reference evidence="2 3" key="1">
    <citation type="journal article" date="2018" name="Sci. Rep.">
        <title>Genomic signatures of local adaptation to the degree of environmental predictability in rotifers.</title>
        <authorList>
            <person name="Franch-Gras L."/>
            <person name="Hahn C."/>
            <person name="Garcia-Roger E.M."/>
            <person name="Carmona M.J."/>
            <person name="Serra M."/>
            <person name="Gomez A."/>
        </authorList>
    </citation>
    <scope>NUCLEOTIDE SEQUENCE [LARGE SCALE GENOMIC DNA]</scope>
    <source>
        <strain evidence="2">HYR1</strain>
    </source>
</reference>
<organism evidence="2 3">
    <name type="scientific">Brachionus plicatilis</name>
    <name type="common">Marine rotifer</name>
    <name type="synonym">Brachionus muelleri</name>
    <dbReference type="NCBI Taxonomy" id="10195"/>
    <lineage>
        <taxon>Eukaryota</taxon>
        <taxon>Metazoa</taxon>
        <taxon>Spiralia</taxon>
        <taxon>Gnathifera</taxon>
        <taxon>Rotifera</taxon>
        <taxon>Eurotatoria</taxon>
        <taxon>Monogononta</taxon>
        <taxon>Pseudotrocha</taxon>
        <taxon>Ploima</taxon>
        <taxon>Brachionidae</taxon>
        <taxon>Brachionus</taxon>
    </lineage>
</organism>